<accession>A0ABU0F5L1</accession>
<proteinExistence type="inferred from homology"/>
<name>A0ABU0F5L1_9PSEU</name>
<dbReference type="PRINTS" id="PR00359">
    <property type="entry name" value="BP450"/>
</dbReference>
<comment type="similarity">
    <text evidence="1">Belongs to the cytochrome P450 family.</text>
</comment>
<dbReference type="SUPFAM" id="SSF48264">
    <property type="entry name" value="Cytochrome P450"/>
    <property type="match status" value="1"/>
</dbReference>
<protein>
    <submittedName>
        <fullName evidence="2">Cytochrome P450</fullName>
    </submittedName>
</protein>
<evidence type="ECO:0000256" key="1">
    <source>
        <dbReference type="ARBA" id="ARBA00010617"/>
    </source>
</evidence>
<dbReference type="EMBL" id="JAUSUT010000001">
    <property type="protein sequence ID" value="MDQ0382812.1"/>
    <property type="molecule type" value="Genomic_DNA"/>
</dbReference>
<gene>
    <name evidence="2" type="ORF">FB470_006806</name>
</gene>
<evidence type="ECO:0000313" key="2">
    <source>
        <dbReference type="EMBL" id="MDQ0382812.1"/>
    </source>
</evidence>
<sequence length="410" mass="44577">MSAGSAGTALGPRCPRLHFDHHAPNERAALERLCADLRRDGGIAWSDAYDGFWVVGGFDLVDEVLRNPALFFSGRRDGGRSAGLGIPTFRTPAFIPGEVDPPDHRPYRDLLLPFLGKSAMAGLAPVVAEIVDGLLEDIARKRAFDVVSDLGNAVPGIVTMHLLGLPYEAWGRIVRPVHDTHNVEPGSAAAAEVQRQMDAVLGELTDLIARRRREPADDLTSHLVRASEPHALDDHEVLSLQLAVLFGGVGTTAEAIANSLLYLQHDAALRARLAEGPHAADIVEELLRYITPAQSSARTVARDTELGGQRLHGGQRILLLLLGSANRDAQRFDRPDAVLPDRERRRHVVFGGGVHTCTGQWLARLELTTTLRAFVRRFPDYRIDENAAVPFAVQSIHAGWLGMPAVVEAS</sequence>
<keyword evidence="3" id="KW-1185">Reference proteome</keyword>
<dbReference type="InterPro" id="IPR036396">
    <property type="entry name" value="Cyt_P450_sf"/>
</dbReference>
<organism evidence="2 3">
    <name type="scientific">Amycolatopsis thermophila</name>
    <dbReference type="NCBI Taxonomy" id="206084"/>
    <lineage>
        <taxon>Bacteria</taxon>
        <taxon>Bacillati</taxon>
        <taxon>Actinomycetota</taxon>
        <taxon>Actinomycetes</taxon>
        <taxon>Pseudonocardiales</taxon>
        <taxon>Pseudonocardiaceae</taxon>
        <taxon>Amycolatopsis</taxon>
    </lineage>
</organism>
<dbReference type="Gene3D" id="1.10.630.10">
    <property type="entry name" value="Cytochrome P450"/>
    <property type="match status" value="1"/>
</dbReference>
<dbReference type="InterPro" id="IPR002397">
    <property type="entry name" value="Cyt_P450_B"/>
</dbReference>
<dbReference type="PANTHER" id="PTHR46696:SF6">
    <property type="entry name" value="P450, PUTATIVE (EUROFUNG)-RELATED"/>
    <property type="match status" value="1"/>
</dbReference>
<evidence type="ECO:0000313" key="3">
    <source>
        <dbReference type="Proteomes" id="UP001229651"/>
    </source>
</evidence>
<dbReference type="InterPro" id="IPR001128">
    <property type="entry name" value="Cyt_P450"/>
</dbReference>
<reference evidence="2 3" key="1">
    <citation type="submission" date="2023-07" db="EMBL/GenBank/DDBJ databases">
        <title>Sequencing the genomes of 1000 actinobacteria strains.</title>
        <authorList>
            <person name="Klenk H.-P."/>
        </authorList>
    </citation>
    <scope>NUCLEOTIDE SEQUENCE [LARGE SCALE GENOMIC DNA]</scope>
    <source>
        <strain evidence="2 3">DSM 45805</strain>
    </source>
</reference>
<dbReference type="Proteomes" id="UP001229651">
    <property type="component" value="Unassembled WGS sequence"/>
</dbReference>
<dbReference type="Pfam" id="PF00067">
    <property type="entry name" value="p450"/>
    <property type="match status" value="1"/>
</dbReference>
<dbReference type="RefSeq" id="WP_306998313.1">
    <property type="nucleotide sequence ID" value="NZ_JAUSUT010000001.1"/>
</dbReference>
<dbReference type="PANTHER" id="PTHR46696">
    <property type="entry name" value="P450, PUTATIVE (EUROFUNG)-RELATED"/>
    <property type="match status" value="1"/>
</dbReference>
<comment type="caution">
    <text evidence="2">The sequence shown here is derived from an EMBL/GenBank/DDBJ whole genome shotgun (WGS) entry which is preliminary data.</text>
</comment>